<organism evidence="2 3">
    <name type="scientific">Taxus chinensis</name>
    <name type="common">Chinese yew</name>
    <name type="synonym">Taxus wallichiana var. chinensis</name>
    <dbReference type="NCBI Taxonomy" id="29808"/>
    <lineage>
        <taxon>Eukaryota</taxon>
        <taxon>Viridiplantae</taxon>
        <taxon>Streptophyta</taxon>
        <taxon>Embryophyta</taxon>
        <taxon>Tracheophyta</taxon>
        <taxon>Spermatophyta</taxon>
        <taxon>Pinopsida</taxon>
        <taxon>Pinidae</taxon>
        <taxon>Conifers II</taxon>
        <taxon>Cupressales</taxon>
        <taxon>Taxaceae</taxon>
        <taxon>Taxus</taxon>
    </lineage>
</organism>
<comment type="caution">
    <text evidence="2">The sequence shown here is derived from an EMBL/GenBank/DDBJ whole genome shotgun (WGS) entry which is preliminary data.</text>
</comment>
<feature type="non-terminal residue" evidence="2">
    <location>
        <position position="1"/>
    </location>
</feature>
<sequence length="115" mass="13231">EDKLKVITLVAEYNKVLADVKVAAQTTGVAYDHCMDQDKVTSMLLANDEAELKDFREKNKGNRVEQEKILAKVERKYEAIEILRVSIKTRLKELYTVIMRKMDALEDQAKELETA</sequence>
<proteinExistence type="predicted"/>
<evidence type="ECO:0000313" key="2">
    <source>
        <dbReference type="EMBL" id="KAH9327020.1"/>
    </source>
</evidence>
<keyword evidence="1" id="KW-0175">Coiled coil</keyword>
<name>A0AA38LLN4_TAXCH</name>
<dbReference type="EMBL" id="JAHRHJ020000002">
    <property type="protein sequence ID" value="KAH9327020.1"/>
    <property type="molecule type" value="Genomic_DNA"/>
</dbReference>
<evidence type="ECO:0000313" key="3">
    <source>
        <dbReference type="Proteomes" id="UP000824469"/>
    </source>
</evidence>
<accession>A0AA38LLN4</accession>
<gene>
    <name evidence="2" type="ORF">KI387_007198</name>
</gene>
<dbReference type="AlphaFoldDB" id="A0AA38LLN4"/>
<feature type="coiled-coil region" evidence="1">
    <location>
        <begin position="88"/>
        <end position="115"/>
    </location>
</feature>
<feature type="non-terminal residue" evidence="2">
    <location>
        <position position="115"/>
    </location>
</feature>
<reference evidence="2 3" key="1">
    <citation type="journal article" date="2021" name="Nat. Plants">
        <title>The Taxus genome provides insights into paclitaxel biosynthesis.</title>
        <authorList>
            <person name="Xiong X."/>
            <person name="Gou J."/>
            <person name="Liao Q."/>
            <person name="Li Y."/>
            <person name="Zhou Q."/>
            <person name="Bi G."/>
            <person name="Li C."/>
            <person name="Du R."/>
            <person name="Wang X."/>
            <person name="Sun T."/>
            <person name="Guo L."/>
            <person name="Liang H."/>
            <person name="Lu P."/>
            <person name="Wu Y."/>
            <person name="Zhang Z."/>
            <person name="Ro D.K."/>
            <person name="Shang Y."/>
            <person name="Huang S."/>
            <person name="Yan J."/>
        </authorList>
    </citation>
    <scope>NUCLEOTIDE SEQUENCE [LARGE SCALE GENOMIC DNA]</scope>
    <source>
        <strain evidence="2">Ta-2019</strain>
    </source>
</reference>
<evidence type="ECO:0000256" key="1">
    <source>
        <dbReference type="SAM" id="Coils"/>
    </source>
</evidence>
<protein>
    <submittedName>
        <fullName evidence="2">Uncharacterized protein</fullName>
    </submittedName>
</protein>
<keyword evidence="3" id="KW-1185">Reference proteome</keyword>
<dbReference type="Proteomes" id="UP000824469">
    <property type="component" value="Unassembled WGS sequence"/>
</dbReference>